<evidence type="ECO:0000313" key="2">
    <source>
        <dbReference type="Proteomes" id="UP001500466"/>
    </source>
</evidence>
<proteinExistence type="predicted"/>
<comment type="caution">
    <text evidence="1">The sequence shown here is derived from an EMBL/GenBank/DDBJ whole genome shotgun (WGS) entry which is preliminary data.</text>
</comment>
<dbReference type="RefSeq" id="WP_345674871.1">
    <property type="nucleotide sequence ID" value="NZ_BAABHS010000005.1"/>
</dbReference>
<dbReference type="Proteomes" id="UP001500466">
    <property type="component" value="Unassembled WGS sequence"/>
</dbReference>
<protein>
    <recommendedName>
        <fullName evidence="3">MJ0042 family finger-like domain-containing protein</fullName>
    </recommendedName>
</protein>
<dbReference type="Pfam" id="PF20120">
    <property type="entry name" value="DUF6510"/>
    <property type="match status" value="1"/>
</dbReference>
<name>A0ABP9GYP9_9ACTN</name>
<organism evidence="1 2">
    <name type="scientific">Yinghuangia aomiensis</name>
    <dbReference type="NCBI Taxonomy" id="676205"/>
    <lineage>
        <taxon>Bacteria</taxon>
        <taxon>Bacillati</taxon>
        <taxon>Actinomycetota</taxon>
        <taxon>Actinomycetes</taxon>
        <taxon>Kitasatosporales</taxon>
        <taxon>Streptomycetaceae</taxon>
        <taxon>Yinghuangia</taxon>
    </lineage>
</organism>
<sequence>MATLSFHDGNALAGPLSAIFAADITMAVRRCPGCGTEATVAELHVYDAGLAAVARCPHCHDVALRVARHGRTLWLDFGSGGALRFRLDGES</sequence>
<accession>A0ABP9GYP9</accession>
<gene>
    <name evidence="1" type="ORF">GCM10023205_18750</name>
</gene>
<reference evidence="2" key="1">
    <citation type="journal article" date="2019" name="Int. J. Syst. Evol. Microbiol.">
        <title>The Global Catalogue of Microorganisms (GCM) 10K type strain sequencing project: providing services to taxonomists for standard genome sequencing and annotation.</title>
        <authorList>
            <consortium name="The Broad Institute Genomics Platform"/>
            <consortium name="The Broad Institute Genome Sequencing Center for Infectious Disease"/>
            <person name="Wu L."/>
            <person name="Ma J."/>
        </authorList>
    </citation>
    <scope>NUCLEOTIDE SEQUENCE [LARGE SCALE GENOMIC DNA]</scope>
    <source>
        <strain evidence="2">JCM 17986</strain>
    </source>
</reference>
<keyword evidence="2" id="KW-1185">Reference proteome</keyword>
<dbReference type="EMBL" id="BAABHS010000005">
    <property type="protein sequence ID" value="GAA4956726.1"/>
    <property type="molecule type" value="Genomic_DNA"/>
</dbReference>
<dbReference type="InterPro" id="IPR045423">
    <property type="entry name" value="DUF6510"/>
</dbReference>
<evidence type="ECO:0008006" key="3">
    <source>
        <dbReference type="Google" id="ProtNLM"/>
    </source>
</evidence>
<evidence type="ECO:0000313" key="1">
    <source>
        <dbReference type="EMBL" id="GAA4956726.1"/>
    </source>
</evidence>